<name>A0A918NWW2_9ACTN</name>
<dbReference type="SUPFAM" id="SSF52954">
    <property type="entry name" value="Class II aaRS ABD-related"/>
    <property type="match status" value="1"/>
</dbReference>
<reference evidence="2" key="2">
    <citation type="submission" date="2020-09" db="EMBL/GenBank/DDBJ databases">
        <authorList>
            <person name="Sun Q."/>
            <person name="Ohkuma M."/>
        </authorList>
    </citation>
    <scope>NUCLEOTIDE SEQUENCE</scope>
    <source>
        <strain evidence="2">JCM 4790</strain>
    </source>
</reference>
<dbReference type="EMBL" id="BMVU01000050">
    <property type="protein sequence ID" value="GGY03375.1"/>
    <property type="molecule type" value="Genomic_DNA"/>
</dbReference>
<dbReference type="Proteomes" id="UP000619244">
    <property type="component" value="Unassembled WGS sequence"/>
</dbReference>
<sequence length="111" mass="11540">MRCGRGARTRGRAGGPEHGSLGARVRAARLVPYQAVIGAREAAADRGALRLRGGRRLGPLPAADVLARVRGLVASHGPDLWDAEAGRSLSEGCPRRAPLGQVLPGRGRPVP</sequence>
<evidence type="ECO:0000313" key="3">
    <source>
        <dbReference type="Proteomes" id="UP000619244"/>
    </source>
</evidence>
<proteinExistence type="predicted"/>
<feature type="region of interest" description="Disordered" evidence="1">
    <location>
        <begin position="91"/>
        <end position="111"/>
    </location>
</feature>
<evidence type="ECO:0008006" key="4">
    <source>
        <dbReference type="Google" id="ProtNLM"/>
    </source>
</evidence>
<accession>A0A918NWW2</accession>
<keyword evidence="3" id="KW-1185">Reference proteome</keyword>
<reference evidence="2" key="1">
    <citation type="journal article" date="2014" name="Int. J. Syst. Evol. Microbiol.">
        <title>Complete genome sequence of Corynebacterium casei LMG S-19264T (=DSM 44701T), isolated from a smear-ripened cheese.</title>
        <authorList>
            <consortium name="US DOE Joint Genome Institute (JGI-PGF)"/>
            <person name="Walter F."/>
            <person name="Albersmeier A."/>
            <person name="Kalinowski J."/>
            <person name="Ruckert C."/>
        </authorList>
    </citation>
    <scope>NUCLEOTIDE SEQUENCE</scope>
    <source>
        <strain evidence="2">JCM 4790</strain>
    </source>
</reference>
<organism evidence="2 3">
    <name type="scientific">Streptomyces minutiscleroticus</name>
    <dbReference type="NCBI Taxonomy" id="68238"/>
    <lineage>
        <taxon>Bacteria</taxon>
        <taxon>Bacillati</taxon>
        <taxon>Actinomycetota</taxon>
        <taxon>Actinomycetes</taxon>
        <taxon>Kitasatosporales</taxon>
        <taxon>Streptomycetaceae</taxon>
        <taxon>Streptomyces</taxon>
    </lineage>
</organism>
<evidence type="ECO:0000313" key="2">
    <source>
        <dbReference type="EMBL" id="GGY03375.1"/>
    </source>
</evidence>
<comment type="caution">
    <text evidence="2">The sequence shown here is derived from an EMBL/GenBank/DDBJ whole genome shotgun (WGS) entry which is preliminary data.</text>
</comment>
<gene>
    <name evidence="2" type="ORF">GCM10010358_66380</name>
</gene>
<feature type="region of interest" description="Disordered" evidence="1">
    <location>
        <begin position="1"/>
        <end position="21"/>
    </location>
</feature>
<protein>
    <recommendedName>
        <fullName evidence="4">Anticodon-binding domain-containing protein</fullName>
    </recommendedName>
</protein>
<evidence type="ECO:0000256" key="1">
    <source>
        <dbReference type="SAM" id="MobiDB-lite"/>
    </source>
</evidence>
<feature type="compositionally biased region" description="Basic residues" evidence="1">
    <location>
        <begin position="1"/>
        <end position="11"/>
    </location>
</feature>
<dbReference type="AlphaFoldDB" id="A0A918NWW2"/>